<dbReference type="PANTHER" id="PTHR43400:SF10">
    <property type="entry name" value="3-OXOSTEROID 1-DEHYDROGENASE"/>
    <property type="match status" value="1"/>
</dbReference>
<dbReference type="SUPFAM" id="SSF51905">
    <property type="entry name" value="FAD/NAD(P)-binding domain"/>
    <property type="match status" value="1"/>
</dbReference>
<dbReference type="InterPro" id="IPR027477">
    <property type="entry name" value="Succ_DH/fumarate_Rdtase_cat_sf"/>
</dbReference>
<accession>A0ABV9S390</accession>
<evidence type="ECO:0000313" key="7">
    <source>
        <dbReference type="Proteomes" id="UP001595859"/>
    </source>
</evidence>
<sequence>MYFTGEFDEQVDVAVLGFGNAGAVAAVTAHDAGARVVVIEKQPEGNHRPNSRYAAGFFLVPTDVDRAVRYLAALYAVNGEQVSPGLIRTWAEQTAANPAWLTEHGGEYAVLDLHGEHDTLPDHDSVTVYRALPTPRSGDYPGCPLHGLLRSLVSERGIEVRYGTAATALLTGPDGAVVGVRVQQGDRVTTIGVRRGVVLAVGGFEGDESLKRQYLPVTPVHFYGSQDNTGDGVRMAQEVGADLWHMNTWPGHFVARFDGTGYGGGTGIDLWGSGRFGPATDGNPGAVFVDGAGRRFLDEPGRQHAANLELLAMDARSLTHPRIPTWWIFDDARFRKAPLVPTYSGPAGPVHDHAWSADNVAELERGWIRHGSSVRDLAQACDLDPEALSATVGRYNELCARGRDDDFGRDPVTLTPLTGERFYAVPLWPGGSHTVGGPRRDEHARVVAAHGDVIPNLYSAGELGSVHGLLYPAGGASLAECMAFGRIAGAAAAENRTGVRRVSSASIGSERCQT</sequence>
<evidence type="ECO:0000313" key="6">
    <source>
        <dbReference type="EMBL" id="MFC4855822.1"/>
    </source>
</evidence>
<dbReference type="Gene3D" id="3.50.50.60">
    <property type="entry name" value="FAD/NAD(P)-binding domain"/>
    <property type="match status" value="1"/>
</dbReference>
<dbReference type="InterPro" id="IPR036188">
    <property type="entry name" value="FAD/NAD-bd_sf"/>
</dbReference>
<protein>
    <submittedName>
        <fullName evidence="6">FAD-dependent oxidoreductase</fullName>
    </submittedName>
</protein>
<keyword evidence="4" id="KW-0560">Oxidoreductase</keyword>
<evidence type="ECO:0000256" key="1">
    <source>
        <dbReference type="ARBA" id="ARBA00001974"/>
    </source>
</evidence>
<evidence type="ECO:0000256" key="3">
    <source>
        <dbReference type="ARBA" id="ARBA00022827"/>
    </source>
</evidence>
<name>A0ABV9S390_9PSEU</name>
<keyword evidence="3" id="KW-0274">FAD</keyword>
<reference evidence="7" key="1">
    <citation type="journal article" date="2019" name="Int. J. Syst. Evol. Microbiol.">
        <title>The Global Catalogue of Microorganisms (GCM) 10K type strain sequencing project: providing services to taxonomists for standard genome sequencing and annotation.</title>
        <authorList>
            <consortium name="The Broad Institute Genomics Platform"/>
            <consortium name="The Broad Institute Genome Sequencing Center for Infectious Disease"/>
            <person name="Wu L."/>
            <person name="Ma J."/>
        </authorList>
    </citation>
    <scope>NUCLEOTIDE SEQUENCE [LARGE SCALE GENOMIC DNA]</scope>
    <source>
        <strain evidence="7">ZS-22-S1</strain>
    </source>
</reference>
<evidence type="ECO:0000256" key="4">
    <source>
        <dbReference type="ARBA" id="ARBA00023002"/>
    </source>
</evidence>
<dbReference type="Pfam" id="PF00890">
    <property type="entry name" value="FAD_binding_2"/>
    <property type="match status" value="1"/>
</dbReference>
<feature type="domain" description="FAD-dependent oxidoreductase 2 FAD-binding" evidence="5">
    <location>
        <begin position="12"/>
        <end position="478"/>
    </location>
</feature>
<keyword evidence="7" id="KW-1185">Reference proteome</keyword>
<comment type="cofactor">
    <cofactor evidence="1">
        <name>FAD</name>
        <dbReference type="ChEBI" id="CHEBI:57692"/>
    </cofactor>
</comment>
<dbReference type="InterPro" id="IPR003953">
    <property type="entry name" value="FAD-dep_OxRdtase_2_FAD-bd"/>
</dbReference>
<dbReference type="InterPro" id="IPR050315">
    <property type="entry name" value="FAD-oxidoreductase_2"/>
</dbReference>
<dbReference type="PANTHER" id="PTHR43400">
    <property type="entry name" value="FUMARATE REDUCTASE"/>
    <property type="match status" value="1"/>
</dbReference>
<gene>
    <name evidence="6" type="ORF">ACFPCV_20110</name>
</gene>
<dbReference type="Gene3D" id="3.90.700.10">
    <property type="entry name" value="Succinate dehydrogenase/fumarate reductase flavoprotein, catalytic domain"/>
    <property type="match status" value="1"/>
</dbReference>
<organism evidence="6 7">
    <name type="scientific">Actinophytocola glycyrrhizae</name>
    <dbReference type="NCBI Taxonomy" id="2044873"/>
    <lineage>
        <taxon>Bacteria</taxon>
        <taxon>Bacillati</taxon>
        <taxon>Actinomycetota</taxon>
        <taxon>Actinomycetes</taxon>
        <taxon>Pseudonocardiales</taxon>
        <taxon>Pseudonocardiaceae</taxon>
    </lineage>
</organism>
<keyword evidence="2" id="KW-0285">Flavoprotein</keyword>
<dbReference type="EMBL" id="JBHSIS010000009">
    <property type="protein sequence ID" value="MFC4855822.1"/>
    <property type="molecule type" value="Genomic_DNA"/>
</dbReference>
<proteinExistence type="predicted"/>
<dbReference type="Proteomes" id="UP001595859">
    <property type="component" value="Unassembled WGS sequence"/>
</dbReference>
<evidence type="ECO:0000256" key="2">
    <source>
        <dbReference type="ARBA" id="ARBA00022630"/>
    </source>
</evidence>
<evidence type="ECO:0000259" key="5">
    <source>
        <dbReference type="Pfam" id="PF00890"/>
    </source>
</evidence>
<comment type="caution">
    <text evidence="6">The sequence shown here is derived from an EMBL/GenBank/DDBJ whole genome shotgun (WGS) entry which is preliminary data.</text>
</comment>
<dbReference type="RefSeq" id="WP_378057788.1">
    <property type="nucleotide sequence ID" value="NZ_JBHSIS010000009.1"/>
</dbReference>
<dbReference type="SUPFAM" id="SSF56425">
    <property type="entry name" value="Succinate dehydrogenase/fumarate reductase flavoprotein, catalytic domain"/>
    <property type="match status" value="1"/>
</dbReference>